<evidence type="ECO:0000256" key="1">
    <source>
        <dbReference type="SAM" id="SignalP"/>
    </source>
</evidence>
<proteinExistence type="predicted"/>
<accession>A0A6B0UJJ9</accession>
<sequence>MSCINALRFFFSVCLACTTLFAGLASTCRWTVFCHMLGSYILHTILGNSWRRSGVAWFRFRSNSRCLHLRYEACATASLLKLPSRACEHDCTTETPAGTLPMHCIMFAYF</sequence>
<feature type="signal peptide" evidence="1">
    <location>
        <begin position="1"/>
        <end position="16"/>
    </location>
</feature>
<dbReference type="EMBL" id="GIFC01007741">
    <property type="protein sequence ID" value="MXU89824.1"/>
    <property type="molecule type" value="Transcribed_RNA"/>
</dbReference>
<name>A0A6B0UJJ9_IXORI</name>
<keyword evidence="1" id="KW-0732">Signal</keyword>
<reference evidence="2" key="1">
    <citation type="submission" date="2019-12" db="EMBL/GenBank/DDBJ databases">
        <title>An insight into the sialome of adult female Ixodes ricinus ticks feeding for 6 days.</title>
        <authorList>
            <person name="Perner J."/>
            <person name="Ribeiro J.M.C."/>
        </authorList>
    </citation>
    <scope>NUCLEOTIDE SEQUENCE</scope>
    <source>
        <strain evidence="2">Semi-engorged</strain>
        <tissue evidence="2">Salivary glands</tissue>
    </source>
</reference>
<protein>
    <submittedName>
        <fullName evidence="2">Putative secreted protein</fullName>
    </submittedName>
</protein>
<organism evidence="2">
    <name type="scientific">Ixodes ricinus</name>
    <name type="common">Common tick</name>
    <name type="synonym">Acarus ricinus</name>
    <dbReference type="NCBI Taxonomy" id="34613"/>
    <lineage>
        <taxon>Eukaryota</taxon>
        <taxon>Metazoa</taxon>
        <taxon>Ecdysozoa</taxon>
        <taxon>Arthropoda</taxon>
        <taxon>Chelicerata</taxon>
        <taxon>Arachnida</taxon>
        <taxon>Acari</taxon>
        <taxon>Parasitiformes</taxon>
        <taxon>Ixodida</taxon>
        <taxon>Ixodoidea</taxon>
        <taxon>Ixodidae</taxon>
        <taxon>Ixodinae</taxon>
        <taxon>Ixodes</taxon>
    </lineage>
</organism>
<dbReference type="AlphaFoldDB" id="A0A6B0UJJ9"/>
<evidence type="ECO:0000313" key="2">
    <source>
        <dbReference type="EMBL" id="MXU89824.1"/>
    </source>
</evidence>
<feature type="chain" id="PRO_5025341077" evidence="1">
    <location>
        <begin position="17"/>
        <end position="110"/>
    </location>
</feature>